<accession>A0AAE9F2U2</accession>
<reference evidence="2 3" key="1">
    <citation type="submission" date="2022-04" db="EMBL/GenBank/DDBJ databases">
        <title>Chromosome-level reference genomes for two strains of Caenorhabditis briggsae: an improved platform for comparative genomics.</title>
        <authorList>
            <person name="Stevens L."/>
            <person name="Andersen E."/>
        </authorList>
    </citation>
    <scope>NUCLEOTIDE SEQUENCE [LARGE SCALE GENOMIC DNA]</scope>
    <source>
        <strain evidence="2">VX34</strain>
        <tissue evidence="2">Whole-organism</tissue>
    </source>
</reference>
<keyword evidence="1" id="KW-0472">Membrane</keyword>
<feature type="transmembrane region" description="Helical" evidence="1">
    <location>
        <begin position="276"/>
        <end position="295"/>
    </location>
</feature>
<gene>
    <name evidence="2" type="ORF">L5515_008941</name>
</gene>
<name>A0AAE9F2U2_CAEBR</name>
<feature type="transmembrane region" description="Helical" evidence="1">
    <location>
        <begin position="26"/>
        <end position="52"/>
    </location>
</feature>
<proteinExistence type="predicted"/>
<feature type="transmembrane region" description="Helical" evidence="1">
    <location>
        <begin position="149"/>
        <end position="175"/>
    </location>
</feature>
<evidence type="ECO:0000256" key="1">
    <source>
        <dbReference type="SAM" id="Phobius"/>
    </source>
</evidence>
<dbReference type="Proteomes" id="UP000829354">
    <property type="component" value="Chromosome V"/>
</dbReference>
<dbReference type="EMBL" id="CP092624">
    <property type="protein sequence ID" value="UMM37045.1"/>
    <property type="molecule type" value="Genomic_DNA"/>
</dbReference>
<feature type="transmembrane region" description="Helical" evidence="1">
    <location>
        <begin position="240"/>
        <end position="264"/>
    </location>
</feature>
<dbReference type="SUPFAM" id="SSF81321">
    <property type="entry name" value="Family A G protein-coupled receptor-like"/>
    <property type="match status" value="1"/>
</dbReference>
<dbReference type="AlphaFoldDB" id="A0AAE9F2U2"/>
<evidence type="ECO:0008006" key="4">
    <source>
        <dbReference type="Google" id="ProtNLM"/>
    </source>
</evidence>
<protein>
    <recommendedName>
        <fullName evidence="4">Serpentine receptor class gamma</fullName>
    </recommendedName>
</protein>
<evidence type="ECO:0000313" key="2">
    <source>
        <dbReference type="EMBL" id="UMM37045.1"/>
    </source>
</evidence>
<dbReference type="Gene3D" id="1.20.1070.10">
    <property type="entry name" value="Rhodopsin 7-helix transmembrane proteins"/>
    <property type="match status" value="1"/>
</dbReference>
<keyword evidence="1" id="KW-1133">Transmembrane helix</keyword>
<feature type="transmembrane region" description="Helical" evidence="1">
    <location>
        <begin position="108"/>
        <end position="129"/>
    </location>
</feature>
<sequence>MTNRHVEFAMTDNHQMGDFQVDFAQTLFMCILYISIGTISIICSLTTITLYLTSRDLRRKYILYLVLDMCELLDAISYVLLGTGRGHQLLTGVMAVPITVRACFFTKYWPQSLILGTQLPSICTMFLSFERIMAVSKPAVYKRMCTQNFKYILCGMVPVWGVLTLLAAGASVIGVDGDRVVGTRHCAIITSTSRWYATFHFTFIVLAYVIAFFSTLIVWATRRVMTTLTKSKYGSQDDKLGMILAMSGTSIILLASPAVVMLTIRWDITEWGDIEVAVTYAMPGFLSVVNTIIAFRFRKELRAQFYHLLGIKTIHHKPEQSMFTRTTLTSRRHTTVHHLS</sequence>
<organism evidence="2 3">
    <name type="scientific">Caenorhabditis briggsae</name>
    <dbReference type="NCBI Taxonomy" id="6238"/>
    <lineage>
        <taxon>Eukaryota</taxon>
        <taxon>Metazoa</taxon>
        <taxon>Ecdysozoa</taxon>
        <taxon>Nematoda</taxon>
        <taxon>Chromadorea</taxon>
        <taxon>Rhabditida</taxon>
        <taxon>Rhabditina</taxon>
        <taxon>Rhabditomorpha</taxon>
        <taxon>Rhabditoidea</taxon>
        <taxon>Rhabditidae</taxon>
        <taxon>Peloderinae</taxon>
        <taxon>Caenorhabditis</taxon>
    </lineage>
</organism>
<evidence type="ECO:0000313" key="3">
    <source>
        <dbReference type="Proteomes" id="UP000829354"/>
    </source>
</evidence>
<keyword evidence="3" id="KW-1185">Reference proteome</keyword>
<feature type="transmembrane region" description="Helical" evidence="1">
    <location>
        <begin position="195"/>
        <end position="219"/>
    </location>
</feature>
<keyword evidence="1" id="KW-0812">Transmembrane</keyword>
<feature type="transmembrane region" description="Helical" evidence="1">
    <location>
        <begin position="61"/>
        <end position="81"/>
    </location>
</feature>